<evidence type="ECO:0000313" key="9">
    <source>
        <dbReference type="EMBL" id="OVE85996.1"/>
    </source>
</evidence>
<feature type="domain" description="HAMP" evidence="8">
    <location>
        <begin position="103"/>
        <end position="156"/>
    </location>
</feature>
<keyword evidence="6" id="KW-0812">Transmembrane</keyword>
<dbReference type="Gene3D" id="1.10.287.950">
    <property type="entry name" value="Methyl-accepting chemotaxis protein"/>
    <property type="match status" value="1"/>
</dbReference>
<evidence type="ECO:0000256" key="4">
    <source>
        <dbReference type="SAM" id="Coils"/>
    </source>
</evidence>
<dbReference type="Pfam" id="PF00672">
    <property type="entry name" value="HAMP"/>
    <property type="match status" value="1"/>
</dbReference>
<sequence length="577" mass="61677">MSTSTTDHLGPNGERPSSIRGRYQSLLWASMDRLGIADSLERKMMAAVVLQFCSTLAVFALPIVFLGPTEAFAVFPTAQIALTGVVFVLAVAAFVNTLVITREDVISPLERLRADADRIASGDLEERPADPTQADEIGELQASFTDMHDSLTTVAAQADALAREEFDASVLAQRVPGEFGDSLERMQTGLESRIDDLEESRERIERQRERVEQRNAALEADAERIRAVLQQCAEGDFTRRVSLESDHDAMADIATGLNATLDDLEATISEIQSLADEVDNVGTEVSTSITEIERASEAVSESADEISSATDEQNDRFEGVLDEMSALSATIEEIASTADGVAEVSDHAADSARDGRQTADEALDALERLEDRSTEIVDRIEQLDEELAEVSNIADLIDGIAEETNLLAVNASIEAARAGGDGSRFAVVADEIRSLAEETSDATTEVDAIVTDVQESARASAAEVQSMQEELLDGTETIAESLSVLTTVADRVQEANEGVQSINDATDEQATTSQQVVAMVDDATDQSEQTLQETTSVAAAAEEQTATIGELSDAAGSLSQTATELNSQVAAFTVEQS</sequence>
<keyword evidence="1 3" id="KW-0807">Transducer</keyword>
<feature type="region of interest" description="Disordered" evidence="5">
    <location>
        <begin position="293"/>
        <end position="313"/>
    </location>
</feature>
<feature type="coiled-coil region" evidence="4">
    <location>
        <begin position="352"/>
        <end position="386"/>
    </location>
</feature>
<dbReference type="RefSeq" id="WP_087714046.1">
    <property type="nucleotide sequence ID" value="NZ_MWPH01000001.1"/>
</dbReference>
<comment type="similarity">
    <text evidence="2">Belongs to the methyl-accepting chemotaxis (MCP) protein family.</text>
</comment>
<dbReference type="GO" id="GO:0007165">
    <property type="term" value="P:signal transduction"/>
    <property type="evidence" value="ECO:0007669"/>
    <property type="project" value="UniProtKB-KW"/>
</dbReference>
<accession>A0A202ECJ8</accession>
<dbReference type="PROSITE" id="PS50111">
    <property type="entry name" value="CHEMOTAXIS_TRANSDUC_2"/>
    <property type="match status" value="1"/>
</dbReference>
<reference evidence="9 10" key="1">
    <citation type="submission" date="2017-02" db="EMBL/GenBank/DDBJ databases">
        <title>Natronthermophilus aegyptiacus gen. nov.,sp. nov., an aerobic, extremely halophilic alkalithermophilic archaeon isolated from the athalassohaline Wadi An Natrun, Egypt.</title>
        <authorList>
            <person name="Zhao B."/>
        </authorList>
    </citation>
    <scope>NUCLEOTIDE SEQUENCE [LARGE SCALE GENOMIC DNA]</scope>
    <source>
        <strain evidence="9 10">CGMCC 1.3597</strain>
    </source>
</reference>
<evidence type="ECO:0000259" key="7">
    <source>
        <dbReference type="PROSITE" id="PS50111"/>
    </source>
</evidence>
<dbReference type="SUPFAM" id="SSF158472">
    <property type="entry name" value="HAMP domain-like"/>
    <property type="match status" value="1"/>
</dbReference>
<evidence type="ECO:0000313" key="10">
    <source>
        <dbReference type="Proteomes" id="UP000196084"/>
    </source>
</evidence>
<dbReference type="EMBL" id="MWPH01000001">
    <property type="protein sequence ID" value="OVE85996.1"/>
    <property type="molecule type" value="Genomic_DNA"/>
</dbReference>
<dbReference type="SMART" id="SM00304">
    <property type="entry name" value="HAMP"/>
    <property type="match status" value="4"/>
</dbReference>
<keyword evidence="4" id="KW-0175">Coiled coil</keyword>
<dbReference type="PANTHER" id="PTHR32089:SF112">
    <property type="entry name" value="LYSOZYME-LIKE PROTEIN-RELATED"/>
    <property type="match status" value="1"/>
</dbReference>
<keyword evidence="6" id="KW-1133">Transmembrane helix</keyword>
<dbReference type="OrthoDB" id="8523at2157"/>
<feature type="transmembrane region" description="Helical" evidence="6">
    <location>
        <begin position="78"/>
        <end position="101"/>
    </location>
</feature>
<feature type="transmembrane region" description="Helical" evidence="6">
    <location>
        <begin position="44"/>
        <end position="66"/>
    </location>
</feature>
<keyword evidence="6" id="KW-0472">Membrane</keyword>
<keyword evidence="10" id="KW-1185">Reference proteome</keyword>
<feature type="coiled-coil region" evidence="4">
    <location>
        <begin position="187"/>
        <end position="228"/>
    </location>
</feature>
<evidence type="ECO:0000256" key="1">
    <source>
        <dbReference type="ARBA" id="ARBA00023224"/>
    </source>
</evidence>
<name>A0A202ECJ8_9EURY</name>
<dbReference type="GO" id="GO:0004888">
    <property type="term" value="F:transmembrane signaling receptor activity"/>
    <property type="evidence" value="ECO:0007669"/>
    <property type="project" value="InterPro"/>
</dbReference>
<dbReference type="CDD" id="cd11386">
    <property type="entry name" value="MCP_signal"/>
    <property type="match status" value="1"/>
</dbReference>
<dbReference type="SUPFAM" id="SSF58104">
    <property type="entry name" value="Methyl-accepting chemotaxis protein (MCP) signaling domain"/>
    <property type="match status" value="1"/>
</dbReference>
<evidence type="ECO:0000256" key="3">
    <source>
        <dbReference type="PROSITE-ProRule" id="PRU00284"/>
    </source>
</evidence>
<dbReference type="AlphaFoldDB" id="A0A202ECJ8"/>
<dbReference type="InterPro" id="IPR003660">
    <property type="entry name" value="HAMP_dom"/>
</dbReference>
<dbReference type="Gene3D" id="6.10.340.10">
    <property type="match status" value="1"/>
</dbReference>
<dbReference type="GO" id="GO:0016020">
    <property type="term" value="C:membrane"/>
    <property type="evidence" value="ECO:0007669"/>
    <property type="project" value="InterPro"/>
</dbReference>
<dbReference type="Pfam" id="PF00015">
    <property type="entry name" value="MCPsignal"/>
    <property type="match status" value="1"/>
</dbReference>
<dbReference type="InterPro" id="IPR004090">
    <property type="entry name" value="Chemotax_Me-accpt_rcpt"/>
</dbReference>
<protein>
    <submittedName>
        <fullName evidence="9">Chemotaxis protein</fullName>
    </submittedName>
</protein>
<dbReference type="Proteomes" id="UP000196084">
    <property type="component" value="Unassembled WGS sequence"/>
</dbReference>
<evidence type="ECO:0000259" key="8">
    <source>
        <dbReference type="PROSITE" id="PS50885"/>
    </source>
</evidence>
<dbReference type="InterPro" id="IPR004089">
    <property type="entry name" value="MCPsignal_dom"/>
</dbReference>
<dbReference type="CDD" id="cd06225">
    <property type="entry name" value="HAMP"/>
    <property type="match status" value="1"/>
</dbReference>
<comment type="caution">
    <text evidence="9">The sequence shown here is derived from an EMBL/GenBank/DDBJ whole genome shotgun (WGS) entry which is preliminary data.</text>
</comment>
<evidence type="ECO:0000256" key="5">
    <source>
        <dbReference type="SAM" id="MobiDB-lite"/>
    </source>
</evidence>
<dbReference type="PANTHER" id="PTHR32089">
    <property type="entry name" value="METHYL-ACCEPTING CHEMOTAXIS PROTEIN MCPB"/>
    <property type="match status" value="1"/>
</dbReference>
<evidence type="ECO:0000256" key="6">
    <source>
        <dbReference type="SAM" id="Phobius"/>
    </source>
</evidence>
<gene>
    <name evidence="9" type="ORF">B2G88_04140</name>
</gene>
<dbReference type="PROSITE" id="PS50885">
    <property type="entry name" value="HAMP"/>
    <property type="match status" value="2"/>
</dbReference>
<dbReference type="PRINTS" id="PR00260">
    <property type="entry name" value="CHEMTRNSDUCR"/>
</dbReference>
<evidence type="ECO:0000256" key="2">
    <source>
        <dbReference type="ARBA" id="ARBA00029447"/>
    </source>
</evidence>
<organism evidence="9 10">
    <name type="scientific">Natronolimnobius baerhuensis</name>
    <dbReference type="NCBI Taxonomy" id="253108"/>
    <lineage>
        <taxon>Archaea</taxon>
        <taxon>Methanobacteriati</taxon>
        <taxon>Methanobacteriota</taxon>
        <taxon>Stenosarchaea group</taxon>
        <taxon>Halobacteria</taxon>
        <taxon>Halobacteriales</taxon>
        <taxon>Natrialbaceae</taxon>
        <taxon>Natronolimnobius</taxon>
    </lineage>
</organism>
<dbReference type="SMART" id="SM00283">
    <property type="entry name" value="MA"/>
    <property type="match status" value="1"/>
</dbReference>
<dbReference type="GO" id="GO:0006935">
    <property type="term" value="P:chemotaxis"/>
    <property type="evidence" value="ECO:0007669"/>
    <property type="project" value="InterPro"/>
</dbReference>
<proteinExistence type="inferred from homology"/>
<feature type="domain" description="Methyl-accepting transducer" evidence="7">
    <location>
        <begin position="288"/>
        <end position="524"/>
    </location>
</feature>
<feature type="domain" description="HAMP" evidence="8">
    <location>
        <begin position="223"/>
        <end position="269"/>
    </location>
</feature>